<evidence type="ECO:0000256" key="1">
    <source>
        <dbReference type="ARBA" id="ARBA00006432"/>
    </source>
</evidence>
<evidence type="ECO:0000313" key="6">
    <source>
        <dbReference type="Proteomes" id="UP001139336"/>
    </source>
</evidence>
<dbReference type="Gene3D" id="3.30.300.30">
    <property type="match status" value="1"/>
</dbReference>
<keyword evidence="2" id="KW-0436">Ligase</keyword>
<dbReference type="Gene3D" id="3.40.50.12780">
    <property type="entry name" value="N-terminal domain of ligase-like"/>
    <property type="match status" value="1"/>
</dbReference>
<comment type="caution">
    <text evidence="5">The sequence shown here is derived from an EMBL/GenBank/DDBJ whole genome shotgun (WGS) entry which is preliminary data.</text>
</comment>
<dbReference type="InterPro" id="IPR000873">
    <property type="entry name" value="AMP-dep_synth/lig_dom"/>
</dbReference>
<dbReference type="InterPro" id="IPR042099">
    <property type="entry name" value="ANL_N_sf"/>
</dbReference>
<proteinExistence type="inferred from homology"/>
<dbReference type="Pfam" id="PF00501">
    <property type="entry name" value="AMP-binding"/>
    <property type="match status" value="1"/>
</dbReference>
<accession>A0A9X1QQ22</accession>
<dbReference type="InterPro" id="IPR045851">
    <property type="entry name" value="AMP-bd_C_sf"/>
</dbReference>
<dbReference type="GO" id="GO:0006631">
    <property type="term" value="P:fatty acid metabolic process"/>
    <property type="evidence" value="ECO:0007669"/>
    <property type="project" value="TreeGrafter"/>
</dbReference>
<name>A0A9X1QQ22_9CORY</name>
<feature type="domain" description="AMP-dependent synthetase/ligase" evidence="3">
    <location>
        <begin position="63"/>
        <end position="418"/>
    </location>
</feature>
<dbReference type="GO" id="GO:0031956">
    <property type="term" value="F:medium-chain fatty acid-CoA ligase activity"/>
    <property type="evidence" value="ECO:0007669"/>
    <property type="project" value="TreeGrafter"/>
</dbReference>
<dbReference type="CDD" id="cd04433">
    <property type="entry name" value="AFD_class_I"/>
    <property type="match status" value="1"/>
</dbReference>
<dbReference type="Proteomes" id="UP001139336">
    <property type="component" value="Unassembled WGS sequence"/>
</dbReference>
<keyword evidence="6" id="KW-1185">Reference proteome</keyword>
<evidence type="ECO:0000256" key="2">
    <source>
        <dbReference type="ARBA" id="ARBA00022598"/>
    </source>
</evidence>
<dbReference type="InterPro" id="IPR020845">
    <property type="entry name" value="AMP-binding_CS"/>
</dbReference>
<dbReference type="RefSeq" id="WP_236119393.1">
    <property type="nucleotide sequence ID" value="NZ_JAKGSI010000004.1"/>
</dbReference>
<gene>
    <name evidence="5" type="ORF">L1O03_08710</name>
</gene>
<feature type="domain" description="AMP-binding enzyme C-terminal" evidence="4">
    <location>
        <begin position="469"/>
        <end position="545"/>
    </location>
</feature>
<dbReference type="Pfam" id="PF13193">
    <property type="entry name" value="AMP-binding_C"/>
    <property type="match status" value="1"/>
</dbReference>
<dbReference type="SUPFAM" id="SSF56801">
    <property type="entry name" value="Acetyl-CoA synthetase-like"/>
    <property type="match status" value="1"/>
</dbReference>
<dbReference type="AlphaFoldDB" id="A0A9X1QQ22"/>
<dbReference type="InterPro" id="IPR025110">
    <property type="entry name" value="AMP-bd_C"/>
</dbReference>
<reference evidence="5" key="1">
    <citation type="submission" date="2022-01" db="EMBL/GenBank/DDBJ databases">
        <title>Corynebacterium sp. nov isolated from isolated from the feces of the greater white-fronted geese (Anser albifrons) at Poyang Lake, PR China.</title>
        <authorList>
            <person name="Liu Q."/>
        </authorList>
    </citation>
    <scope>NUCLEOTIDE SEQUENCE</scope>
    <source>
        <strain evidence="5">JCM 32435</strain>
    </source>
</reference>
<evidence type="ECO:0000313" key="5">
    <source>
        <dbReference type="EMBL" id="MCF4007254.1"/>
    </source>
</evidence>
<dbReference type="EMBL" id="JAKGSI010000004">
    <property type="protein sequence ID" value="MCF4007254.1"/>
    <property type="molecule type" value="Genomic_DNA"/>
</dbReference>
<dbReference type="PROSITE" id="PS00455">
    <property type="entry name" value="AMP_BINDING"/>
    <property type="match status" value="1"/>
</dbReference>
<protein>
    <submittedName>
        <fullName evidence="5">AMP-binding protein</fullName>
    </submittedName>
</protein>
<evidence type="ECO:0000259" key="4">
    <source>
        <dbReference type="Pfam" id="PF13193"/>
    </source>
</evidence>
<dbReference type="PANTHER" id="PTHR43201">
    <property type="entry name" value="ACYL-COA SYNTHETASE"/>
    <property type="match status" value="1"/>
</dbReference>
<dbReference type="PANTHER" id="PTHR43201:SF5">
    <property type="entry name" value="MEDIUM-CHAIN ACYL-COA LIGASE ACSF2, MITOCHONDRIAL"/>
    <property type="match status" value="1"/>
</dbReference>
<evidence type="ECO:0000259" key="3">
    <source>
        <dbReference type="Pfam" id="PF00501"/>
    </source>
</evidence>
<organism evidence="5 6">
    <name type="scientific">Corynebacterium uropygiale</name>
    <dbReference type="NCBI Taxonomy" id="1775911"/>
    <lineage>
        <taxon>Bacteria</taxon>
        <taxon>Bacillati</taxon>
        <taxon>Actinomycetota</taxon>
        <taxon>Actinomycetes</taxon>
        <taxon>Mycobacteriales</taxon>
        <taxon>Corynebacteriaceae</taxon>
        <taxon>Corynebacterium</taxon>
    </lineage>
</organism>
<comment type="similarity">
    <text evidence="1">Belongs to the ATP-dependent AMP-binding enzyme family.</text>
</comment>
<sequence length="560" mass="61716">MGTFTLNPDTQHGVSRKDVLAQFRYFLKVFRQADLLESQGPKDQAAAAKVLYRWGAMETAALANAARRHPDRLGLVDDEGELTYADFWEESVRLALGLQARGIGGGKHVAVLARNGRSSILPLTCRHLLGFHIFMVNANSSAAQIEHLLEFHHIDCFIVDEEFLDRVTERAAAHRRIIVGYTEGEHPEYETLREVIDSARVTDTLPSRPPRGKHIVMTSGTSGTPKGVIRRTVASPQGLASVLSGVPWEQGLTVMLTAVLFHAFGWANLMMALQTSSTVIARRGFEPEQALEDIRHYHINAMATSASRIRALHSYFTEHGVTSVPGMKFIVSSGSPLTPYEVEHTNELFGQVLCNFYGSTETACLAAARPEQLAADPSLTGEVYPGEVIEIRDEEGNLLPEGEIGRIWAGCYDMFVGYTDADIEIPTKNGLINMGDRGYLSDGGRMLHVLGRADDLVITQFGEKIFPAELEDCLMRMAGVHDVYVHGVSDPAYGQALRAYIIPEDPANPPSAEQAQSFIQEHLSDAHVPRDVFFVEDFPRNPMGKVMKRYLPGKSTLASS</sequence>